<organism evidence="3 4">
    <name type="scientific">Sedimentisphaera cyanobacteriorum</name>
    <dbReference type="NCBI Taxonomy" id="1940790"/>
    <lineage>
        <taxon>Bacteria</taxon>
        <taxon>Pseudomonadati</taxon>
        <taxon>Planctomycetota</taxon>
        <taxon>Phycisphaerae</taxon>
        <taxon>Sedimentisphaerales</taxon>
        <taxon>Sedimentisphaeraceae</taxon>
        <taxon>Sedimentisphaera</taxon>
    </lineage>
</organism>
<sequence length="554" mass="61463">MTEKQKIRLRMLTVGSVETGLSPKEKAELESMLESSEDARSFYLDLITINTALGKVGGEAVSFQGEDFDKICRQIEQMELTAPCACTPKQQEGNVQPLDSSQKRSGKVRFTAVRWIERSALAAAVLCVLFLLYQLYYVNVYVPSRPHQVAQVADSSDVLWQGSRPVENENGIYLRTSKQYQLEEGFAKILLSNGVEFLLEDEAKFEIENAERVNVLEGSAYFKVPSTCIGFIADTPTSRIIDLGTEFGVSVFSGGSSELHMFRGKCSMAPRIENRTKGARLFEEGEAVKISEKGETSDIVQSSSGFLRIMDSSKNFYWHGENISLADILGSGSGTGNGVIGRAINLSSGEYIRKTTKLQSSKSGYRLVPSNEIVDGVFIPDGEDASQVTSKNHIYDGFENTSGTCWTPISNGPNFNMGSNYYNKRCIINGQLYGTKENPALYMHSNSAVTFDLRALRTMLPGQRIAEFRTIYGVPDYEQEPSDAHRITNADFTVLLDGAEILKKEQVKYGQTFDFRKDIPEDAEFLTLACTDADGSPHQDWGVFARPELVIEQN</sequence>
<dbReference type="PANTHER" id="PTHR30273">
    <property type="entry name" value="PERIPLASMIC SIGNAL SENSOR AND SIGMA FACTOR ACTIVATOR FECR-RELATED"/>
    <property type="match status" value="1"/>
</dbReference>
<dbReference type="KEGG" id="pbu:L21SP3_01002"/>
<keyword evidence="4" id="KW-1185">Reference proteome</keyword>
<dbReference type="SUPFAM" id="SSF49785">
    <property type="entry name" value="Galactose-binding domain-like"/>
    <property type="match status" value="1"/>
</dbReference>
<dbReference type="Gene3D" id="2.60.120.1060">
    <property type="entry name" value="NPCBM/NEW2 domain"/>
    <property type="match status" value="1"/>
</dbReference>
<name>A0A1Q2HPD5_9BACT</name>
<dbReference type="RefSeq" id="WP_077539730.1">
    <property type="nucleotide sequence ID" value="NZ_CP019633.1"/>
</dbReference>
<protein>
    <submittedName>
        <fullName evidence="3">FecR protein</fullName>
    </submittedName>
</protein>
<evidence type="ECO:0000313" key="4">
    <source>
        <dbReference type="Proteomes" id="UP000188273"/>
    </source>
</evidence>
<dbReference type="Pfam" id="PF08305">
    <property type="entry name" value="NPCBM"/>
    <property type="match status" value="1"/>
</dbReference>
<dbReference type="InterPro" id="IPR008979">
    <property type="entry name" value="Galactose-bd-like_sf"/>
</dbReference>
<dbReference type="InterPro" id="IPR013222">
    <property type="entry name" value="Glyco_hyd_98_carb-bd"/>
</dbReference>
<reference evidence="4" key="1">
    <citation type="submission" date="2017-02" db="EMBL/GenBank/DDBJ databases">
        <title>Comparative genomics and description of representatives of a novel lineage of planctomycetes thriving in anoxic sediments.</title>
        <authorList>
            <person name="Spring S."/>
            <person name="Bunk B."/>
            <person name="Sproer C."/>
            <person name="Klenk H.-P."/>
        </authorList>
    </citation>
    <scope>NUCLEOTIDE SEQUENCE [LARGE SCALE GENOMIC DNA]</scope>
    <source>
        <strain evidence="4">L21-RPul-D3</strain>
    </source>
</reference>
<feature type="domain" description="Glycosyl hydrolase family 98 putative carbohydrate-binding module" evidence="2">
    <location>
        <begin position="441"/>
        <end position="549"/>
    </location>
</feature>
<accession>A0A1Q2HPD5</accession>
<gene>
    <name evidence="3" type="ORF">L21SP3_01002</name>
</gene>
<dbReference type="STRING" id="1940790.L21SP3_01002"/>
<dbReference type="InterPro" id="IPR012373">
    <property type="entry name" value="Ferrdict_sens_TM"/>
</dbReference>
<keyword evidence="1" id="KW-1133">Transmembrane helix</keyword>
<evidence type="ECO:0000256" key="1">
    <source>
        <dbReference type="SAM" id="Phobius"/>
    </source>
</evidence>
<evidence type="ECO:0000259" key="2">
    <source>
        <dbReference type="Pfam" id="PF08305"/>
    </source>
</evidence>
<dbReference type="AlphaFoldDB" id="A0A1Q2HPD5"/>
<dbReference type="Gene3D" id="2.60.120.1440">
    <property type="match status" value="1"/>
</dbReference>
<dbReference type="PANTHER" id="PTHR30273:SF2">
    <property type="entry name" value="PROTEIN FECR"/>
    <property type="match status" value="1"/>
</dbReference>
<dbReference type="GO" id="GO:0016989">
    <property type="term" value="F:sigma factor antagonist activity"/>
    <property type="evidence" value="ECO:0007669"/>
    <property type="project" value="TreeGrafter"/>
</dbReference>
<keyword evidence="1" id="KW-0472">Membrane</keyword>
<feature type="transmembrane region" description="Helical" evidence="1">
    <location>
        <begin position="119"/>
        <end position="138"/>
    </location>
</feature>
<evidence type="ECO:0000313" key="3">
    <source>
        <dbReference type="EMBL" id="AQQ09201.1"/>
    </source>
</evidence>
<proteinExistence type="predicted"/>
<dbReference type="OrthoDB" id="265762at2"/>
<dbReference type="InterPro" id="IPR038637">
    <property type="entry name" value="NPCBM_sf"/>
</dbReference>
<keyword evidence="1" id="KW-0812">Transmembrane</keyword>
<dbReference type="Proteomes" id="UP000188273">
    <property type="component" value="Chromosome"/>
</dbReference>
<dbReference type="EMBL" id="CP019633">
    <property type="protein sequence ID" value="AQQ09201.1"/>
    <property type="molecule type" value="Genomic_DNA"/>
</dbReference>